<dbReference type="Proteomes" id="UP001597493">
    <property type="component" value="Unassembled WGS sequence"/>
</dbReference>
<evidence type="ECO:0000259" key="1">
    <source>
        <dbReference type="Pfam" id="PF13443"/>
    </source>
</evidence>
<protein>
    <submittedName>
        <fullName evidence="2">Helix-turn-helix domain-containing protein</fullName>
    </submittedName>
</protein>
<comment type="caution">
    <text evidence="2">The sequence shown here is derived from an EMBL/GenBank/DDBJ whole genome shotgun (WGS) entry which is preliminary data.</text>
</comment>
<feature type="domain" description="HTH cro/C1-type" evidence="1">
    <location>
        <begin position="7"/>
        <end position="66"/>
    </location>
</feature>
<reference evidence="3" key="1">
    <citation type="journal article" date="2019" name="Int. J. Syst. Evol. Microbiol.">
        <title>The Global Catalogue of Microorganisms (GCM) 10K type strain sequencing project: providing services to taxonomists for standard genome sequencing and annotation.</title>
        <authorList>
            <consortium name="The Broad Institute Genomics Platform"/>
            <consortium name="The Broad Institute Genome Sequencing Center for Infectious Disease"/>
            <person name="Wu L."/>
            <person name="Ma J."/>
        </authorList>
    </citation>
    <scope>NUCLEOTIDE SEQUENCE [LARGE SCALE GENOMIC DNA]</scope>
    <source>
        <strain evidence="3">TISTR 1827</strain>
    </source>
</reference>
<sequence length="74" mass="8577">MITFKPLQHLLINRGLSKGEFIKLVDIAPSTASKMWKDEYIAMKIIDDICNKLDCKLTEVIEHIPENKPNEEQH</sequence>
<proteinExistence type="predicted"/>
<accession>A0ABW5R3D4</accession>
<evidence type="ECO:0000313" key="2">
    <source>
        <dbReference type="EMBL" id="MFD2663067.1"/>
    </source>
</evidence>
<name>A0ABW5R3D4_9BACL</name>
<dbReference type="EMBL" id="JBHUMY010000038">
    <property type="protein sequence ID" value="MFD2663067.1"/>
    <property type="molecule type" value="Genomic_DNA"/>
</dbReference>
<dbReference type="SUPFAM" id="SSF47413">
    <property type="entry name" value="lambda repressor-like DNA-binding domains"/>
    <property type="match status" value="1"/>
</dbReference>
<dbReference type="InterPro" id="IPR001387">
    <property type="entry name" value="Cro/C1-type_HTH"/>
</dbReference>
<dbReference type="RefSeq" id="WP_379278405.1">
    <property type="nucleotide sequence ID" value="NZ_JBHUMY010000038.1"/>
</dbReference>
<dbReference type="Pfam" id="PF13443">
    <property type="entry name" value="HTH_26"/>
    <property type="match status" value="1"/>
</dbReference>
<dbReference type="InterPro" id="IPR010982">
    <property type="entry name" value="Lambda_DNA-bd_dom_sf"/>
</dbReference>
<organism evidence="2 3">
    <name type="scientific">Paenibacillus thailandensis</name>
    <dbReference type="NCBI Taxonomy" id="393250"/>
    <lineage>
        <taxon>Bacteria</taxon>
        <taxon>Bacillati</taxon>
        <taxon>Bacillota</taxon>
        <taxon>Bacilli</taxon>
        <taxon>Bacillales</taxon>
        <taxon>Paenibacillaceae</taxon>
        <taxon>Paenibacillus</taxon>
    </lineage>
</organism>
<evidence type="ECO:0000313" key="3">
    <source>
        <dbReference type="Proteomes" id="UP001597493"/>
    </source>
</evidence>
<gene>
    <name evidence="2" type="ORF">ACFSW5_22675</name>
</gene>
<keyword evidence="3" id="KW-1185">Reference proteome</keyword>